<comment type="function">
    <text evidence="12">DNA repair enzyme that has both DNA N-glycosylase activity and AP-lyase activity. The DNA N-glycosylase activity releases various damaged pyrimidines from DNA by cleaving the N-glycosidic bond, leaving an AP (apurinic/apyrimidinic) site. The AP-lyase activity cleaves the phosphodiester bond 3' to the AP site by a beta-elimination, leaving a 3'-terminal unsaturated sugar and a product with a terminal 5'-phosphate.</text>
</comment>
<feature type="binding site" evidence="12">
    <location>
        <position position="196"/>
    </location>
    <ligand>
        <name>[4Fe-4S] cluster</name>
        <dbReference type="ChEBI" id="CHEBI:49883"/>
    </ligand>
</feature>
<evidence type="ECO:0000256" key="7">
    <source>
        <dbReference type="ARBA" id="ARBA00023014"/>
    </source>
</evidence>
<dbReference type="GO" id="GO:0046872">
    <property type="term" value="F:metal ion binding"/>
    <property type="evidence" value="ECO:0007669"/>
    <property type="project" value="UniProtKB-KW"/>
</dbReference>
<keyword evidence="15" id="KW-1185">Reference proteome</keyword>
<keyword evidence="14" id="KW-0540">Nuclease</keyword>
<dbReference type="InterPro" id="IPR000445">
    <property type="entry name" value="HhH_motif"/>
</dbReference>
<evidence type="ECO:0000256" key="3">
    <source>
        <dbReference type="ARBA" id="ARBA00022723"/>
    </source>
</evidence>
<keyword evidence="3 12" id="KW-0479">Metal-binding</keyword>
<dbReference type="SMART" id="SM00478">
    <property type="entry name" value="ENDO3c"/>
    <property type="match status" value="1"/>
</dbReference>
<dbReference type="GO" id="GO:0051539">
    <property type="term" value="F:4 iron, 4 sulfur cluster binding"/>
    <property type="evidence" value="ECO:0007669"/>
    <property type="project" value="UniProtKB-UniRule"/>
</dbReference>
<organism evidence="14 15">
    <name type="scientific">Tumebacillus permanentifrigoris</name>
    <dbReference type="NCBI Taxonomy" id="378543"/>
    <lineage>
        <taxon>Bacteria</taxon>
        <taxon>Bacillati</taxon>
        <taxon>Bacillota</taxon>
        <taxon>Bacilli</taxon>
        <taxon>Bacillales</taxon>
        <taxon>Alicyclobacillaceae</taxon>
        <taxon>Tumebacillus</taxon>
    </lineage>
</organism>
<dbReference type="Pfam" id="PF00633">
    <property type="entry name" value="HHH"/>
    <property type="match status" value="1"/>
</dbReference>
<evidence type="ECO:0000256" key="8">
    <source>
        <dbReference type="ARBA" id="ARBA00023125"/>
    </source>
</evidence>
<dbReference type="NCBIfam" id="TIGR01083">
    <property type="entry name" value="nth"/>
    <property type="match status" value="1"/>
</dbReference>
<dbReference type="SUPFAM" id="SSF48150">
    <property type="entry name" value="DNA-glycosylase"/>
    <property type="match status" value="1"/>
</dbReference>
<dbReference type="InterPro" id="IPR005759">
    <property type="entry name" value="Nth"/>
</dbReference>
<dbReference type="FunFam" id="1.10.340.30:FF:000001">
    <property type="entry name" value="Endonuclease III"/>
    <property type="match status" value="1"/>
</dbReference>
<dbReference type="InterPro" id="IPR004036">
    <property type="entry name" value="Endonuclease-III-like_CS2"/>
</dbReference>
<dbReference type="Gene3D" id="1.10.1670.10">
    <property type="entry name" value="Helix-hairpin-Helix base-excision DNA repair enzymes (C-terminal)"/>
    <property type="match status" value="1"/>
</dbReference>
<keyword evidence="2 12" id="KW-0004">4Fe-4S</keyword>
<dbReference type="InterPro" id="IPR023170">
    <property type="entry name" value="HhH_base_excis_C"/>
</dbReference>
<dbReference type="EC" id="4.2.99.18" evidence="12"/>
<keyword evidence="7 12" id="KW-0411">Iron-sulfur</keyword>
<feature type="binding site" evidence="12">
    <location>
        <position position="206"/>
    </location>
    <ligand>
        <name>[4Fe-4S] cluster</name>
        <dbReference type="ChEBI" id="CHEBI:49883"/>
    </ligand>
</feature>
<evidence type="ECO:0000256" key="4">
    <source>
        <dbReference type="ARBA" id="ARBA00022763"/>
    </source>
</evidence>
<dbReference type="EMBL" id="QGGL01000006">
    <property type="protein sequence ID" value="PWK13804.1"/>
    <property type="molecule type" value="Genomic_DNA"/>
</dbReference>
<dbReference type="OrthoDB" id="9800977at2"/>
<dbReference type="Proteomes" id="UP000245634">
    <property type="component" value="Unassembled WGS sequence"/>
</dbReference>
<dbReference type="SMART" id="SM00525">
    <property type="entry name" value="FES"/>
    <property type="match status" value="1"/>
</dbReference>
<dbReference type="InterPro" id="IPR003265">
    <property type="entry name" value="HhH-GPD_domain"/>
</dbReference>
<dbReference type="GO" id="GO:0019104">
    <property type="term" value="F:DNA N-glycosylase activity"/>
    <property type="evidence" value="ECO:0007669"/>
    <property type="project" value="UniProtKB-UniRule"/>
</dbReference>
<evidence type="ECO:0000256" key="5">
    <source>
        <dbReference type="ARBA" id="ARBA00022801"/>
    </source>
</evidence>
<evidence type="ECO:0000256" key="1">
    <source>
        <dbReference type="ARBA" id="ARBA00008343"/>
    </source>
</evidence>
<evidence type="ECO:0000256" key="9">
    <source>
        <dbReference type="ARBA" id="ARBA00023204"/>
    </source>
</evidence>
<feature type="domain" description="HhH-GPD" evidence="13">
    <location>
        <begin position="47"/>
        <end position="194"/>
    </location>
</feature>
<dbReference type="HAMAP" id="MF_00942">
    <property type="entry name" value="Nth"/>
    <property type="match status" value="1"/>
</dbReference>
<name>A0A316DW71_9BACL</name>
<dbReference type="InterPro" id="IPR011257">
    <property type="entry name" value="DNA_glycosylase"/>
</dbReference>
<dbReference type="Gene3D" id="1.10.340.30">
    <property type="entry name" value="Hypothetical protein, domain 2"/>
    <property type="match status" value="1"/>
</dbReference>
<evidence type="ECO:0000256" key="6">
    <source>
        <dbReference type="ARBA" id="ARBA00023004"/>
    </source>
</evidence>
<dbReference type="PROSITE" id="PS00764">
    <property type="entry name" value="ENDONUCLEASE_III_1"/>
    <property type="match status" value="1"/>
</dbReference>
<dbReference type="PIRSF" id="PIRSF001435">
    <property type="entry name" value="Nth"/>
    <property type="match status" value="1"/>
</dbReference>
<comment type="catalytic activity">
    <reaction evidence="12">
        <text>2'-deoxyribonucleotide-(2'-deoxyribose 5'-phosphate)-2'-deoxyribonucleotide-DNA = a 3'-end 2'-deoxyribonucleotide-(2,3-dehydro-2,3-deoxyribose 5'-phosphate)-DNA + a 5'-end 5'-phospho-2'-deoxyribonucleoside-DNA + H(+)</text>
        <dbReference type="Rhea" id="RHEA:66592"/>
        <dbReference type="Rhea" id="RHEA-COMP:13180"/>
        <dbReference type="Rhea" id="RHEA-COMP:16897"/>
        <dbReference type="Rhea" id="RHEA-COMP:17067"/>
        <dbReference type="ChEBI" id="CHEBI:15378"/>
        <dbReference type="ChEBI" id="CHEBI:136412"/>
        <dbReference type="ChEBI" id="CHEBI:157695"/>
        <dbReference type="ChEBI" id="CHEBI:167181"/>
        <dbReference type="EC" id="4.2.99.18"/>
    </reaction>
</comment>
<dbReference type="InterPro" id="IPR003651">
    <property type="entry name" value="Endonuclease3_FeS-loop_motif"/>
</dbReference>
<feature type="binding site" evidence="12">
    <location>
        <position position="203"/>
    </location>
    <ligand>
        <name>[4Fe-4S] cluster</name>
        <dbReference type="ChEBI" id="CHEBI:49883"/>
    </ligand>
</feature>
<evidence type="ECO:0000256" key="12">
    <source>
        <dbReference type="HAMAP-Rule" id="MF_00942"/>
    </source>
</evidence>
<keyword evidence="9 12" id="KW-0234">DNA repair</keyword>
<evidence type="ECO:0000256" key="2">
    <source>
        <dbReference type="ARBA" id="ARBA00022485"/>
    </source>
</evidence>
<dbReference type="GO" id="GO:0003677">
    <property type="term" value="F:DNA binding"/>
    <property type="evidence" value="ECO:0007669"/>
    <property type="project" value="UniProtKB-UniRule"/>
</dbReference>
<gene>
    <name evidence="12" type="primary">nth</name>
    <name evidence="14" type="ORF">C7459_10684</name>
</gene>
<dbReference type="PROSITE" id="PS01155">
    <property type="entry name" value="ENDONUCLEASE_III_2"/>
    <property type="match status" value="1"/>
</dbReference>
<comment type="similarity">
    <text evidence="1 12">Belongs to the Nth/MutY family.</text>
</comment>
<evidence type="ECO:0000313" key="14">
    <source>
        <dbReference type="EMBL" id="PWK13804.1"/>
    </source>
</evidence>
<dbReference type="CDD" id="cd00056">
    <property type="entry name" value="ENDO3c"/>
    <property type="match status" value="1"/>
</dbReference>
<dbReference type="GO" id="GO:0006285">
    <property type="term" value="P:base-excision repair, AP site formation"/>
    <property type="evidence" value="ECO:0007669"/>
    <property type="project" value="TreeGrafter"/>
</dbReference>
<reference evidence="14 15" key="1">
    <citation type="submission" date="2018-05" db="EMBL/GenBank/DDBJ databases">
        <title>Genomic Encyclopedia of Type Strains, Phase IV (KMG-IV): sequencing the most valuable type-strain genomes for metagenomic binning, comparative biology and taxonomic classification.</title>
        <authorList>
            <person name="Goeker M."/>
        </authorList>
    </citation>
    <scope>NUCLEOTIDE SEQUENCE [LARGE SCALE GENOMIC DNA]</scope>
    <source>
        <strain evidence="14 15">DSM 18773</strain>
    </source>
</reference>
<accession>A0A316DW71</accession>
<keyword evidence="14" id="KW-0255">Endonuclease</keyword>
<evidence type="ECO:0000256" key="11">
    <source>
        <dbReference type="ARBA" id="ARBA00023295"/>
    </source>
</evidence>
<protein>
    <recommendedName>
        <fullName evidence="12">Endonuclease III</fullName>
        <ecNumber evidence="12">4.2.99.18</ecNumber>
    </recommendedName>
    <alternativeName>
        <fullName evidence="12">DNA-(apurinic or apyrimidinic site) lyase</fullName>
    </alternativeName>
</protein>
<dbReference type="Pfam" id="PF00730">
    <property type="entry name" value="HhH-GPD"/>
    <property type="match status" value="1"/>
</dbReference>
<sequence>MTDVKKRPPLPRVPTTKILDALYECYPDAHCELNFRNPFELLIATILSAQATDKKVNQIAGPLFDKYPGPAELGSLSHDQLEQEIKEIGLYKNKAKNILETCRLLLTRHEGRVPSTMEDLVELPGVGRKTANVVLSNAFGVPAMAVDTHVLRVSNRIGLAVGDDPVVVEQQLTKRIPKRQWTDAHHWLIWHGRRVCDARKPKCEQCTLTPYCRHYKGRGGTRKKTSVE</sequence>
<dbReference type="FunFam" id="1.10.1670.10:FF:000001">
    <property type="entry name" value="Endonuclease III"/>
    <property type="match status" value="1"/>
</dbReference>
<evidence type="ECO:0000259" key="13">
    <source>
        <dbReference type="SMART" id="SM00478"/>
    </source>
</evidence>
<keyword evidence="4 12" id="KW-0227">DNA damage</keyword>
<dbReference type="GO" id="GO:0140078">
    <property type="term" value="F:class I DNA-(apurinic or apyrimidinic site) endonuclease activity"/>
    <property type="evidence" value="ECO:0007669"/>
    <property type="project" value="UniProtKB-EC"/>
</dbReference>
<keyword evidence="10 12" id="KW-0456">Lyase</keyword>
<feature type="binding site" evidence="12">
    <location>
        <position position="212"/>
    </location>
    <ligand>
        <name>[4Fe-4S] cluster</name>
        <dbReference type="ChEBI" id="CHEBI:49883"/>
    </ligand>
</feature>
<keyword evidence="8 12" id="KW-0238">DNA-binding</keyword>
<dbReference type="PANTHER" id="PTHR10359">
    <property type="entry name" value="A/G-SPECIFIC ADENINE GLYCOSYLASE/ENDONUCLEASE III"/>
    <property type="match status" value="1"/>
</dbReference>
<comment type="caution">
    <text evidence="14">The sequence shown here is derived from an EMBL/GenBank/DDBJ whole genome shotgun (WGS) entry which is preliminary data.</text>
</comment>
<dbReference type="RefSeq" id="WP_109688292.1">
    <property type="nucleotide sequence ID" value="NZ_QGGL01000006.1"/>
</dbReference>
<keyword evidence="5 12" id="KW-0378">Hydrolase</keyword>
<keyword evidence="11 12" id="KW-0326">Glycosidase</keyword>
<proteinExistence type="inferred from homology"/>
<evidence type="ECO:0000313" key="15">
    <source>
        <dbReference type="Proteomes" id="UP000245634"/>
    </source>
</evidence>
<comment type="cofactor">
    <cofactor evidence="12">
        <name>[4Fe-4S] cluster</name>
        <dbReference type="ChEBI" id="CHEBI:49883"/>
    </cofactor>
    <text evidence="12">Binds 1 [4Fe-4S] cluster.</text>
</comment>
<dbReference type="PANTHER" id="PTHR10359:SF18">
    <property type="entry name" value="ENDONUCLEASE III"/>
    <property type="match status" value="1"/>
</dbReference>
<dbReference type="AlphaFoldDB" id="A0A316DW71"/>
<dbReference type="InterPro" id="IPR004035">
    <property type="entry name" value="Endouclease-III_FeS-bd_BS"/>
</dbReference>
<evidence type="ECO:0000256" key="10">
    <source>
        <dbReference type="ARBA" id="ARBA00023239"/>
    </source>
</evidence>
<keyword evidence="6 12" id="KW-0408">Iron</keyword>